<feature type="transmembrane region" description="Helical" evidence="1">
    <location>
        <begin position="180"/>
        <end position="197"/>
    </location>
</feature>
<feature type="transmembrane region" description="Helical" evidence="1">
    <location>
        <begin position="81"/>
        <end position="99"/>
    </location>
</feature>
<feature type="transmembrane region" description="Helical" evidence="1">
    <location>
        <begin position="314"/>
        <end position="336"/>
    </location>
</feature>
<dbReference type="SUPFAM" id="SSF103473">
    <property type="entry name" value="MFS general substrate transporter"/>
    <property type="match status" value="1"/>
</dbReference>
<gene>
    <name evidence="2" type="ORF">KZ829_03150</name>
</gene>
<comment type="caution">
    <text evidence="2">The sequence shown here is derived from an EMBL/GenBank/DDBJ whole genome shotgun (WGS) entry which is preliminary data.</text>
</comment>
<dbReference type="Gene3D" id="1.20.1250.20">
    <property type="entry name" value="MFS general substrate transporter like domains"/>
    <property type="match status" value="1"/>
</dbReference>
<dbReference type="Pfam" id="PF07690">
    <property type="entry name" value="MFS_1"/>
    <property type="match status" value="1"/>
</dbReference>
<keyword evidence="1" id="KW-0472">Membrane</keyword>
<feature type="transmembrane region" description="Helical" evidence="1">
    <location>
        <begin position="256"/>
        <end position="279"/>
    </location>
</feature>
<feature type="transmembrane region" description="Helical" evidence="1">
    <location>
        <begin position="227"/>
        <end position="250"/>
    </location>
</feature>
<feature type="transmembrane region" description="Helical" evidence="1">
    <location>
        <begin position="348"/>
        <end position="371"/>
    </location>
</feature>
<accession>A0ABS7AVG6</accession>
<feature type="transmembrane region" description="Helical" evidence="1">
    <location>
        <begin position="291"/>
        <end position="308"/>
    </location>
</feature>
<keyword evidence="1" id="KW-1133">Transmembrane helix</keyword>
<dbReference type="InterPro" id="IPR011701">
    <property type="entry name" value="MFS"/>
</dbReference>
<dbReference type="Proteomes" id="UP001519863">
    <property type="component" value="Unassembled WGS sequence"/>
</dbReference>
<reference evidence="2 3" key="1">
    <citation type="journal article" date="2013" name="Antonie Van Leeuwenhoek">
        <title>Actinoplanes hulinensis sp. nov., a novel actinomycete isolated from soybean root (Glycine max (L.) Merr).</title>
        <authorList>
            <person name="Shen Y."/>
            <person name="Liu C."/>
            <person name="Wang X."/>
            <person name="Zhao J."/>
            <person name="Jia F."/>
            <person name="Zhang Y."/>
            <person name="Wang L."/>
            <person name="Yang D."/>
            <person name="Xiang W."/>
        </authorList>
    </citation>
    <scope>NUCLEOTIDE SEQUENCE [LARGE SCALE GENOMIC DNA]</scope>
    <source>
        <strain evidence="2 3">NEAU-M9</strain>
    </source>
</reference>
<keyword evidence="3" id="KW-1185">Reference proteome</keyword>
<proteinExistence type="predicted"/>
<feature type="transmembrane region" description="Helical" evidence="1">
    <location>
        <begin position="156"/>
        <end position="174"/>
    </location>
</feature>
<keyword evidence="1" id="KW-0812">Transmembrane</keyword>
<dbReference type="PANTHER" id="PTHR23542">
    <property type="match status" value="1"/>
</dbReference>
<evidence type="ECO:0000313" key="3">
    <source>
        <dbReference type="Proteomes" id="UP001519863"/>
    </source>
</evidence>
<evidence type="ECO:0000256" key="1">
    <source>
        <dbReference type="SAM" id="Phobius"/>
    </source>
</evidence>
<name>A0ABS7AVG6_9ACTN</name>
<evidence type="ECO:0000313" key="2">
    <source>
        <dbReference type="EMBL" id="MBW6432737.1"/>
    </source>
</evidence>
<protein>
    <submittedName>
        <fullName evidence="2">MFS transporter</fullName>
    </submittedName>
</protein>
<dbReference type="RefSeq" id="WP_220142299.1">
    <property type="nucleotide sequence ID" value="NZ_JAHXZI010000001.1"/>
</dbReference>
<sequence length="418" mass="42040">MTALRQYLGVWHLPGAKVLLVVGILARLGIGMTPLALLLLVEQATGRYAAAGLAGGVYALAGAAVSPFAGRLADRIGPAPILLATAILHPLALAALLLASRGGADALEWIFVASAAAGATYPPLTAAIRRAWTDMTSPGTGRHQLRSAAIAAETSLFELVFVLGPMLVAVLMVISGQPESALISAAVATLAGTAWIARLPVMRHRGGHDPAAAAKGLGPLRSGGFPALLLCVGALGVAFGAAGVIVPAYAAQHGGGASLGGVLLGVWGIGSAIGGIWFGTRRPAMTLSRQFAWLLAAVSMSFLLLAFMPSPLWLGTALVFGGATVAPALTVENSLVGRIAPAGMMNEAYTWMITVSVSGSAAGGAVAGAIVDQPGGLPWSFVFAAVVLLLAAGVAAIPEGSMARADRHATERLAAEPV</sequence>
<dbReference type="PANTHER" id="PTHR23542:SF1">
    <property type="entry name" value="MAJOR FACILITATOR SUPERFAMILY (MFS) PROFILE DOMAIN-CONTAINING PROTEIN"/>
    <property type="match status" value="1"/>
</dbReference>
<organism evidence="2 3">
    <name type="scientific">Actinoplanes hulinensis</name>
    <dbReference type="NCBI Taxonomy" id="1144547"/>
    <lineage>
        <taxon>Bacteria</taxon>
        <taxon>Bacillati</taxon>
        <taxon>Actinomycetota</taxon>
        <taxon>Actinomycetes</taxon>
        <taxon>Micromonosporales</taxon>
        <taxon>Micromonosporaceae</taxon>
        <taxon>Actinoplanes</taxon>
    </lineage>
</organism>
<dbReference type="InterPro" id="IPR036259">
    <property type="entry name" value="MFS_trans_sf"/>
</dbReference>
<dbReference type="EMBL" id="JAHXZI010000001">
    <property type="protein sequence ID" value="MBW6432737.1"/>
    <property type="molecule type" value="Genomic_DNA"/>
</dbReference>
<feature type="transmembrane region" description="Helical" evidence="1">
    <location>
        <begin position="48"/>
        <end position="69"/>
    </location>
</feature>
<feature type="transmembrane region" description="Helical" evidence="1">
    <location>
        <begin position="377"/>
        <end position="397"/>
    </location>
</feature>